<evidence type="ECO:0000256" key="9">
    <source>
        <dbReference type="ARBA" id="ARBA00042732"/>
    </source>
</evidence>
<dbReference type="PANTHER" id="PTHR30562">
    <property type="entry name" value="UVRC/OXIDOREDUCTASE"/>
    <property type="match status" value="1"/>
</dbReference>
<keyword evidence="2" id="KW-0228">DNA excision</keyword>
<evidence type="ECO:0000256" key="4">
    <source>
        <dbReference type="ARBA" id="ARBA00022881"/>
    </source>
</evidence>
<evidence type="ECO:0000256" key="2">
    <source>
        <dbReference type="ARBA" id="ARBA00022769"/>
    </source>
</evidence>
<evidence type="ECO:0000256" key="6">
    <source>
        <dbReference type="ARBA" id="ARBA00023236"/>
    </source>
</evidence>
<evidence type="ECO:0000313" key="11">
    <source>
        <dbReference type="EMBL" id="MFJ5427620.1"/>
    </source>
</evidence>
<keyword evidence="5" id="KW-0234">DNA repair</keyword>
<evidence type="ECO:0000259" key="10">
    <source>
        <dbReference type="PROSITE" id="PS50164"/>
    </source>
</evidence>
<evidence type="ECO:0000256" key="7">
    <source>
        <dbReference type="ARBA" id="ARBA00040756"/>
    </source>
</evidence>
<dbReference type="Gene3D" id="3.40.1440.10">
    <property type="entry name" value="GIY-YIG endonuclease"/>
    <property type="match status" value="1"/>
</dbReference>
<sequence length="281" mass="31882">MILPEKIPDIYQYPEHLRTELDGLPTAPGVYVFHGDSETLPLYIGKSINIRARVLSHMRTRKEAKLLRQTRRITFIETAGEIGALLLEAQMIKQQVPLFNKRLRRSRQLCSFHFDGRLIEVVYAKNVDFSTTSCLYGLFSHRLAAVNALKTIADEEKLCLGVLGFEHLPAGRACFRHALKKCIGACCGKESISEHQRRLSIRLEAMKLSCWPYPGRIAIKESRQGKTDYHIIHNWFYLGTVARLSEVAALKRVAANFDSDGYKILCKPIVSNGVDIILLDE</sequence>
<dbReference type="Proteomes" id="UP001617689">
    <property type="component" value="Unassembled WGS sequence"/>
</dbReference>
<dbReference type="SUPFAM" id="SSF82771">
    <property type="entry name" value="GIY-YIG endonuclease"/>
    <property type="match status" value="1"/>
</dbReference>
<dbReference type="InterPro" id="IPR047296">
    <property type="entry name" value="GIY-YIG_UvrC_Cho"/>
</dbReference>
<evidence type="ECO:0000256" key="1">
    <source>
        <dbReference type="ARBA" id="ARBA00022763"/>
    </source>
</evidence>
<evidence type="ECO:0000256" key="8">
    <source>
        <dbReference type="ARBA" id="ARBA00042138"/>
    </source>
</evidence>
<keyword evidence="6" id="KW-0742">SOS response</keyword>
<evidence type="ECO:0000256" key="3">
    <source>
        <dbReference type="ARBA" id="ARBA00022801"/>
    </source>
</evidence>
<gene>
    <name evidence="11" type="primary">cho</name>
    <name evidence="11" type="ORF">ACIPUP_00425</name>
</gene>
<dbReference type="PANTHER" id="PTHR30562:SF10">
    <property type="entry name" value="EXCINUCLEASE CHO"/>
    <property type="match status" value="1"/>
</dbReference>
<evidence type="ECO:0000313" key="12">
    <source>
        <dbReference type="Proteomes" id="UP001617689"/>
    </source>
</evidence>
<organism evidence="11 12">
    <name type="scientific">Pectobacterium actinidiae</name>
    <dbReference type="NCBI Taxonomy" id="1507808"/>
    <lineage>
        <taxon>Bacteria</taxon>
        <taxon>Pseudomonadati</taxon>
        <taxon>Pseudomonadota</taxon>
        <taxon>Gammaproteobacteria</taxon>
        <taxon>Enterobacterales</taxon>
        <taxon>Pectobacteriaceae</taxon>
        <taxon>Pectobacterium</taxon>
    </lineage>
</organism>
<proteinExistence type="predicted"/>
<keyword evidence="4" id="KW-0267">Excision nuclease</keyword>
<dbReference type="CDD" id="cd10434">
    <property type="entry name" value="GIY-YIG_UvrC_Cho"/>
    <property type="match status" value="1"/>
</dbReference>
<dbReference type="PROSITE" id="PS50164">
    <property type="entry name" value="GIY_YIG"/>
    <property type="match status" value="1"/>
</dbReference>
<dbReference type="GO" id="GO:0016787">
    <property type="term" value="F:hydrolase activity"/>
    <property type="evidence" value="ECO:0007669"/>
    <property type="project" value="UniProtKB-KW"/>
</dbReference>
<dbReference type="SMART" id="SM00465">
    <property type="entry name" value="GIYc"/>
    <property type="match status" value="1"/>
</dbReference>
<dbReference type="InterPro" id="IPR000305">
    <property type="entry name" value="GIY-YIG_endonuc"/>
</dbReference>
<keyword evidence="3 11" id="KW-0378">Hydrolase</keyword>
<protein>
    <recommendedName>
        <fullName evidence="7">Excinuclease cho</fullName>
    </recommendedName>
    <alternativeName>
        <fullName evidence="9">Endonuclease cho</fullName>
    </alternativeName>
    <alternativeName>
        <fullName evidence="8">UvrC homolog protein</fullName>
    </alternativeName>
</protein>
<reference evidence="11 12" key="1">
    <citation type="submission" date="2024-10" db="EMBL/GenBank/DDBJ databases">
        <authorList>
            <person name="Lu C.-H."/>
        </authorList>
    </citation>
    <scope>NUCLEOTIDE SEQUENCE [LARGE SCALE GENOMIC DNA]</scope>
    <source>
        <strain evidence="11 12">22ZTDG03-2</strain>
    </source>
</reference>
<keyword evidence="1" id="KW-0227">DNA damage</keyword>
<dbReference type="InterPro" id="IPR035901">
    <property type="entry name" value="GIY-YIG_endonuc_sf"/>
</dbReference>
<dbReference type="RefSeq" id="WP_080756532.1">
    <property type="nucleotide sequence ID" value="NZ_CP097896.1"/>
</dbReference>
<dbReference type="InterPro" id="IPR050066">
    <property type="entry name" value="UvrABC_protein_C"/>
</dbReference>
<accession>A0ABW8G4N1</accession>
<comment type="caution">
    <text evidence="11">The sequence shown here is derived from an EMBL/GenBank/DDBJ whole genome shotgun (WGS) entry which is preliminary data.</text>
</comment>
<evidence type="ECO:0000256" key="5">
    <source>
        <dbReference type="ARBA" id="ARBA00023204"/>
    </source>
</evidence>
<dbReference type="NCBIfam" id="NF007833">
    <property type="entry name" value="PRK10545.1"/>
    <property type="match status" value="1"/>
</dbReference>
<name>A0ABW8G4N1_9GAMM</name>
<dbReference type="EMBL" id="JBIXLL010000001">
    <property type="protein sequence ID" value="MFJ5427620.1"/>
    <property type="molecule type" value="Genomic_DNA"/>
</dbReference>
<feature type="domain" description="GIY-YIG" evidence="10">
    <location>
        <begin position="26"/>
        <end position="101"/>
    </location>
</feature>
<keyword evidence="12" id="KW-1185">Reference proteome</keyword>